<dbReference type="InterPro" id="IPR009057">
    <property type="entry name" value="Homeodomain-like_sf"/>
</dbReference>
<feature type="region of interest" description="Disordered" evidence="4">
    <location>
        <begin position="1"/>
        <end position="49"/>
    </location>
</feature>
<evidence type="ECO:0000256" key="1">
    <source>
        <dbReference type="ARBA" id="ARBA00023015"/>
    </source>
</evidence>
<proteinExistence type="predicted"/>
<evidence type="ECO:0000313" key="6">
    <source>
        <dbReference type="EMBL" id="MFF0543793.1"/>
    </source>
</evidence>
<organism evidence="6 7">
    <name type="scientific">Nocardia thailandica</name>
    <dbReference type="NCBI Taxonomy" id="257275"/>
    <lineage>
        <taxon>Bacteria</taxon>
        <taxon>Bacillati</taxon>
        <taxon>Actinomycetota</taxon>
        <taxon>Actinomycetes</taxon>
        <taxon>Mycobacteriales</taxon>
        <taxon>Nocardiaceae</taxon>
        <taxon>Nocardia</taxon>
    </lineage>
</organism>
<reference evidence="6 7" key="1">
    <citation type="submission" date="2024-10" db="EMBL/GenBank/DDBJ databases">
        <title>The Natural Products Discovery Center: Release of the First 8490 Sequenced Strains for Exploring Actinobacteria Biosynthetic Diversity.</title>
        <authorList>
            <person name="Kalkreuter E."/>
            <person name="Kautsar S.A."/>
            <person name="Yang D."/>
            <person name="Bader C.D."/>
            <person name="Teijaro C.N."/>
            <person name="Fluegel L."/>
            <person name="Davis C.M."/>
            <person name="Simpson J.R."/>
            <person name="Lauterbach L."/>
            <person name="Steele A.D."/>
            <person name="Gui C."/>
            <person name="Meng S."/>
            <person name="Li G."/>
            <person name="Viehrig K."/>
            <person name="Ye F."/>
            <person name="Su P."/>
            <person name="Kiefer A.F."/>
            <person name="Nichols A."/>
            <person name="Cepeda A.J."/>
            <person name="Yan W."/>
            <person name="Fan B."/>
            <person name="Jiang Y."/>
            <person name="Adhikari A."/>
            <person name="Zheng C.-J."/>
            <person name="Schuster L."/>
            <person name="Cowan T.M."/>
            <person name="Smanski M.J."/>
            <person name="Chevrette M.G."/>
            <person name="De Carvalho L.P.S."/>
            <person name="Shen B."/>
        </authorList>
    </citation>
    <scope>NUCLEOTIDE SEQUENCE [LARGE SCALE GENOMIC DNA]</scope>
    <source>
        <strain evidence="6 7">NPDC004045</strain>
    </source>
</reference>
<protein>
    <submittedName>
        <fullName evidence="6">Helix-turn-helix transcriptional regulator</fullName>
    </submittedName>
</protein>
<dbReference type="SMART" id="SM00342">
    <property type="entry name" value="HTH_ARAC"/>
    <property type="match status" value="1"/>
</dbReference>
<dbReference type="RefSeq" id="WP_387700418.1">
    <property type="nucleotide sequence ID" value="NZ_JBIAMX010000006.1"/>
</dbReference>
<evidence type="ECO:0000313" key="7">
    <source>
        <dbReference type="Proteomes" id="UP001601444"/>
    </source>
</evidence>
<dbReference type="InterPro" id="IPR018062">
    <property type="entry name" value="HTH_AraC-typ_CS"/>
</dbReference>
<accession>A0ABW6PNG1</accession>
<feature type="domain" description="HTH araC/xylS-type" evidence="5">
    <location>
        <begin position="270"/>
        <end position="368"/>
    </location>
</feature>
<name>A0ABW6PNG1_9NOCA</name>
<dbReference type="Gene3D" id="1.10.10.60">
    <property type="entry name" value="Homeodomain-like"/>
    <property type="match status" value="1"/>
</dbReference>
<keyword evidence="1" id="KW-0805">Transcription regulation</keyword>
<gene>
    <name evidence="6" type="ORF">ACFYTF_13255</name>
</gene>
<dbReference type="PROSITE" id="PS00041">
    <property type="entry name" value="HTH_ARAC_FAMILY_1"/>
    <property type="match status" value="1"/>
</dbReference>
<dbReference type="PANTHER" id="PTHR46796">
    <property type="entry name" value="HTH-TYPE TRANSCRIPTIONAL ACTIVATOR RHAS-RELATED"/>
    <property type="match status" value="1"/>
</dbReference>
<dbReference type="Pfam" id="PF12833">
    <property type="entry name" value="HTH_18"/>
    <property type="match status" value="1"/>
</dbReference>
<comment type="caution">
    <text evidence="6">The sequence shown here is derived from an EMBL/GenBank/DDBJ whole genome shotgun (WGS) entry which is preliminary data.</text>
</comment>
<evidence type="ECO:0000256" key="4">
    <source>
        <dbReference type="SAM" id="MobiDB-lite"/>
    </source>
</evidence>
<evidence type="ECO:0000259" key="5">
    <source>
        <dbReference type="PROSITE" id="PS01124"/>
    </source>
</evidence>
<dbReference type="Proteomes" id="UP001601444">
    <property type="component" value="Unassembled WGS sequence"/>
</dbReference>
<keyword evidence="7" id="KW-1185">Reference proteome</keyword>
<evidence type="ECO:0000256" key="3">
    <source>
        <dbReference type="ARBA" id="ARBA00023163"/>
    </source>
</evidence>
<dbReference type="EMBL" id="JBIAMX010000006">
    <property type="protein sequence ID" value="MFF0543793.1"/>
    <property type="molecule type" value="Genomic_DNA"/>
</dbReference>
<dbReference type="SUPFAM" id="SSF46689">
    <property type="entry name" value="Homeodomain-like"/>
    <property type="match status" value="1"/>
</dbReference>
<keyword evidence="2" id="KW-0238">DNA-binding</keyword>
<dbReference type="InterPro" id="IPR050204">
    <property type="entry name" value="AraC_XylS_family_regulators"/>
</dbReference>
<dbReference type="InterPro" id="IPR018060">
    <property type="entry name" value="HTH_AraC"/>
</dbReference>
<sequence>MQIDVGVRGAGDRLDGGSDGRWNAPRTGSVATAGDDAPETSGPGLSTGEPVTDGFACPLEEAGRAGDPGVPLRGAADLSRVAFGCRLRAHEDFAATLWTRSTGSVLVTRLRTSEITAERGACAVDDHYGRYLQLGLVLDGRVTLEQQGSRSAAGTGEAFAVCLDSPFRSALSRCGGSAADVLQLYLSVDSLAAWGLDAAAAGGHAWPLSRAAVSALLFARDLACGATGPAHLGIAARIDEILFRAAVVALLERDLAGASVELSAEEVLRRRAVDFIDRNFADPAVNPDAVAVRLHVSRRTLFRAFELQGLSVAGLIRTRRLVSAASALGEGTRSVKDIAETCGFRTADQLSRAFRAKYGVTPAAYRAARRRAAVPAR</sequence>
<keyword evidence="3" id="KW-0804">Transcription</keyword>
<dbReference type="PANTHER" id="PTHR46796:SF6">
    <property type="entry name" value="ARAC SUBFAMILY"/>
    <property type="match status" value="1"/>
</dbReference>
<dbReference type="PROSITE" id="PS01124">
    <property type="entry name" value="HTH_ARAC_FAMILY_2"/>
    <property type="match status" value="1"/>
</dbReference>
<evidence type="ECO:0000256" key="2">
    <source>
        <dbReference type="ARBA" id="ARBA00023125"/>
    </source>
</evidence>